<gene>
    <name evidence="7" type="primary">nucH</name>
    <name evidence="7" type="ORF">MSj_03919</name>
</gene>
<feature type="region of interest" description="Disordered" evidence="4">
    <location>
        <begin position="147"/>
        <end position="167"/>
    </location>
</feature>
<accession>A0A2Z6UYP1</accession>
<dbReference type="SMART" id="SM00318">
    <property type="entry name" value="SNc"/>
    <property type="match status" value="1"/>
</dbReference>
<evidence type="ECO:0000313" key="8">
    <source>
        <dbReference type="Proteomes" id="UP000248272"/>
    </source>
</evidence>
<dbReference type="PROSITE" id="PS50830">
    <property type="entry name" value="TNASE_3"/>
    <property type="match status" value="1"/>
</dbReference>
<evidence type="ECO:0000256" key="4">
    <source>
        <dbReference type="SAM" id="MobiDB-lite"/>
    </source>
</evidence>
<evidence type="ECO:0000256" key="2">
    <source>
        <dbReference type="ARBA" id="ARBA00022759"/>
    </source>
</evidence>
<dbReference type="EMBL" id="BDSG01000152">
    <property type="protein sequence ID" value="GBL12403.1"/>
    <property type="molecule type" value="Genomic_DNA"/>
</dbReference>
<dbReference type="RefSeq" id="WP_110580520.1">
    <property type="nucleotide sequence ID" value="NZ_BDSG01000152.1"/>
</dbReference>
<evidence type="ECO:0000313" key="7">
    <source>
        <dbReference type="EMBL" id="GBL12403.1"/>
    </source>
</evidence>
<dbReference type="PROSITE" id="PS51257">
    <property type="entry name" value="PROKAR_LIPOPROTEIN"/>
    <property type="match status" value="1"/>
</dbReference>
<protein>
    <submittedName>
        <fullName evidence="7">Thermonuclease</fullName>
        <ecNumber evidence="7">3.1.31.1</ecNumber>
    </submittedName>
</protein>
<feature type="signal peptide" evidence="5">
    <location>
        <begin position="1"/>
        <end position="21"/>
    </location>
</feature>
<dbReference type="InterPro" id="IPR016071">
    <property type="entry name" value="Staphylococal_nuclease_OB-fold"/>
</dbReference>
<feature type="domain" description="TNase-like" evidence="6">
    <location>
        <begin position="37"/>
        <end position="154"/>
    </location>
</feature>
<dbReference type="SUPFAM" id="SSF50199">
    <property type="entry name" value="Staphylococcal nuclease"/>
    <property type="match status" value="1"/>
</dbReference>
<comment type="caution">
    <text evidence="7">The sequence shown here is derived from an EMBL/GenBank/DDBJ whole genome shotgun (WGS) entry which is preliminary data.</text>
</comment>
<proteinExistence type="predicted"/>
<dbReference type="InterPro" id="IPR035437">
    <property type="entry name" value="SNase_OB-fold_sf"/>
</dbReference>
<dbReference type="GO" id="GO:1990599">
    <property type="term" value="F:3' overhang single-stranded DNA endodeoxyribonuclease activity"/>
    <property type="evidence" value="ECO:0007669"/>
    <property type="project" value="UniProtKB-EC"/>
</dbReference>
<feature type="chain" id="PRO_5016462402" evidence="5">
    <location>
        <begin position="22"/>
        <end position="167"/>
    </location>
</feature>
<keyword evidence="2" id="KW-0255">Endonuclease</keyword>
<reference evidence="7 8" key="1">
    <citation type="journal article" date="2018" name="Front. Microbiol.">
        <title>Adaptation of the Freshwater Bloom-Forming Cyanobacterium Microcystis aeruginosa to Brackish Water Is Driven by Recent Horizontal Transfer of Sucrose Genes.</title>
        <authorList>
            <person name="Tanabe Y."/>
            <person name="Hodoki Y."/>
            <person name="Sano T."/>
            <person name="Tada K."/>
            <person name="Watanabe M.M."/>
        </authorList>
    </citation>
    <scope>NUCLEOTIDE SEQUENCE [LARGE SCALE GENOMIC DNA]</scope>
    <source>
        <strain evidence="7 8">Sj</strain>
    </source>
</reference>
<dbReference type="Pfam" id="PF00565">
    <property type="entry name" value="SNase"/>
    <property type="match status" value="1"/>
</dbReference>
<evidence type="ECO:0000256" key="3">
    <source>
        <dbReference type="ARBA" id="ARBA00022801"/>
    </source>
</evidence>
<evidence type="ECO:0000256" key="1">
    <source>
        <dbReference type="ARBA" id="ARBA00022722"/>
    </source>
</evidence>
<dbReference type="PANTHER" id="PTHR12302:SF3">
    <property type="entry name" value="SERINE_THREONINE-PROTEIN KINASE 31"/>
    <property type="match status" value="1"/>
</dbReference>
<name>A0A2Z6UYP1_MICAE</name>
<sequence>MKRFFLLAIALLLVSCQNLPASTLANARTCTVVRGSVHDGDTIRVDCDGKQQRIRFACVDAPEIKQENGIVSRDHLRSLLNRANNQVTINAIDTDRFGRTVAEVYANGQLVQLQQVKDGMVWAYDRFKADCPSWKEIERAFKETRSNRKGIFGGNPMPPWEWRRRNR</sequence>
<keyword evidence="5" id="KW-0732">Signal</keyword>
<organism evidence="7 8">
    <name type="scientific">Microcystis aeruginosa Sj</name>
    <dbReference type="NCBI Taxonomy" id="1979544"/>
    <lineage>
        <taxon>Bacteria</taxon>
        <taxon>Bacillati</taxon>
        <taxon>Cyanobacteriota</taxon>
        <taxon>Cyanophyceae</taxon>
        <taxon>Oscillatoriophycideae</taxon>
        <taxon>Chroococcales</taxon>
        <taxon>Microcystaceae</taxon>
        <taxon>Microcystis</taxon>
    </lineage>
</organism>
<dbReference type="PANTHER" id="PTHR12302">
    <property type="entry name" value="EBNA2 BINDING PROTEIN P100"/>
    <property type="match status" value="1"/>
</dbReference>
<dbReference type="EC" id="3.1.31.1" evidence="7"/>
<dbReference type="AlphaFoldDB" id="A0A2Z6UYP1"/>
<dbReference type="Proteomes" id="UP000248272">
    <property type="component" value="Unassembled WGS sequence"/>
</dbReference>
<evidence type="ECO:0000259" key="6">
    <source>
        <dbReference type="PROSITE" id="PS50830"/>
    </source>
</evidence>
<evidence type="ECO:0000256" key="5">
    <source>
        <dbReference type="SAM" id="SignalP"/>
    </source>
</evidence>
<dbReference type="Gene3D" id="2.40.50.90">
    <property type="match status" value="1"/>
</dbReference>
<keyword evidence="1" id="KW-0540">Nuclease</keyword>
<keyword evidence="3 7" id="KW-0378">Hydrolase</keyword>